<reference evidence="11" key="2">
    <citation type="submission" date="2021-04" db="EMBL/GenBank/DDBJ databases">
        <authorList>
            <person name="Gilroy R."/>
        </authorList>
    </citation>
    <scope>NUCLEOTIDE SEQUENCE</scope>
    <source>
        <strain evidence="11">USAMLcec3-2134</strain>
    </source>
</reference>
<dbReference type="SUPFAM" id="SSF50249">
    <property type="entry name" value="Nucleic acid-binding proteins"/>
    <property type="match status" value="1"/>
</dbReference>
<dbReference type="CDD" id="cd17992">
    <property type="entry name" value="DEXHc_RecG"/>
    <property type="match status" value="1"/>
</dbReference>
<evidence type="ECO:0000313" key="12">
    <source>
        <dbReference type="Proteomes" id="UP000886883"/>
    </source>
</evidence>
<keyword evidence="2" id="KW-0227">DNA damage</keyword>
<dbReference type="SMART" id="SM00487">
    <property type="entry name" value="DEXDc"/>
    <property type="match status" value="1"/>
</dbReference>
<sequence>MRAEDSVSMIKGVGAKTTALFSKLHIDTAGQLACHFPRSYEHYEPVVPIAGLVPGTVAAVSACVIGTPSVVRAGGLSIIHAVVGDATGRMRLTWFHMPYLKKVLQPGTVHVFRGTVKSGAKNAVLMEHPKMFQVQEYGALAGSWQPGYALTPGLSDRMFLKCVRQVLDQLDFPDYLPREERERYRLIPLAQAMEGIHFPKDESALKAARRRLVFDEFLAFLVQIRRQKAENDRLLVDRPLIRTRETDDLIAALPYSLTGAQKRVWGEIEEDLQRHGAMNRLVQGDVGSGKTILAFLALLMCAANGRQGCLMAPTEVLASQHYEALQELTERYGLCIRPALLTGSLTAAQKRKVREQIASGSVNVAIGTHALIQEKVIWQDLALVVTDEQHRFGVRQREDLAGKGESAHVLVMSATPIPRTLAIVLYGDLHVSLLDEMPKNRLPIKNCVVDPGFRKKAYAFLQARVEAGEQAYVICPMVEEGEMEGVENVLDYSEKLKAALPGVRISPLHGKMKAAEKQRIMDDFAARRLDVLVSTTVIEVGINVPNATVMLVENAERFGLAQLHQLRGRVGRGKKQSYCIFMTGDGSGKNNRRLDVLNRSNDGFFIAAEDLKLRGPGDLFGIRQSGALEFSLGDIYQDSDVLLEAGELADRILNGETDPGLEEAVTKSGRRIDYRTI</sequence>
<dbReference type="Pfam" id="PF00271">
    <property type="entry name" value="Helicase_C"/>
    <property type="match status" value="1"/>
</dbReference>
<proteinExistence type="predicted"/>
<dbReference type="GO" id="GO:0006281">
    <property type="term" value="P:DNA repair"/>
    <property type="evidence" value="ECO:0007669"/>
    <property type="project" value="UniProtKB-KW"/>
</dbReference>
<dbReference type="SMART" id="SM00490">
    <property type="entry name" value="HELICc"/>
    <property type="match status" value="1"/>
</dbReference>
<reference evidence="11" key="1">
    <citation type="journal article" date="2021" name="PeerJ">
        <title>Extensive microbial diversity within the chicken gut microbiome revealed by metagenomics and culture.</title>
        <authorList>
            <person name="Gilroy R."/>
            <person name="Ravi A."/>
            <person name="Getino M."/>
            <person name="Pursley I."/>
            <person name="Horton D.L."/>
            <person name="Alikhan N.F."/>
            <person name="Baker D."/>
            <person name="Gharbi K."/>
            <person name="Hall N."/>
            <person name="Watson M."/>
            <person name="Adriaenssens E.M."/>
            <person name="Foster-Nyarko E."/>
            <person name="Jarju S."/>
            <person name="Secka A."/>
            <person name="Antonio M."/>
            <person name="Oren A."/>
            <person name="Chaudhuri R.R."/>
            <person name="La Ragione R."/>
            <person name="Hildebrand F."/>
            <person name="Pallen M.J."/>
        </authorList>
    </citation>
    <scope>NUCLEOTIDE SEQUENCE</scope>
    <source>
        <strain evidence="11">USAMLcec3-2134</strain>
    </source>
</reference>
<dbReference type="Pfam" id="PF00270">
    <property type="entry name" value="DEAD"/>
    <property type="match status" value="1"/>
</dbReference>
<evidence type="ECO:0000256" key="1">
    <source>
        <dbReference type="ARBA" id="ARBA00022741"/>
    </source>
</evidence>
<dbReference type="InterPro" id="IPR027417">
    <property type="entry name" value="P-loop_NTPase"/>
</dbReference>
<dbReference type="EMBL" id="DWXE01000010">
    <property type="protein sequence ID" value="HJB90517.1"/>
    <property type="molecule type" value="Genomic_DNA"/>
</dbReference>
<keyword evidence="1" id="KW-0547">Nucleotide-binding</keyword>
<dbReference type="GO" id="GO:0005524">
    <property type="term" value="F:ATP binding"/>
    <property type="evidence" value="ECO:0007669"/>
    <property type="project" value="UniProtKB-KW"/>
</dbReference>
<gene>
    <name evidence="11" type="primary">recG</name>
    <name evidence="11" type="ORF">H9763_03500</name>
</gene>
<dbReference type="InterPro" id="IPR047112">
    <property type="entry name" value="RecG/Mfd"/>
</dbReference>
<keyword evidence="4 11" id="KW-0347">Helicase</keyword>
<dbReference type="Pfam" id="PF17191">
    <property type="entry name" value="RecG_wedge"/>
    <property type="match status" value="1"/>
</dbReference>
<protein>
    <recommendedName>
        <fullName evidence="8">Probable DNA 3'-5' helicase RecG</fullName>
    </recommendedName>
</protein>
<keyword evidence="3 11" id="KW-0378">Hydrolase</keyword>
<dbReference type="NCBIfam" id="NF008165">
    <property type="entry name" value="PRK10917.1-3"/>
    <property type="match status" value="1"/>
</dbReference>
<evidence type="ECO:0000256" key="7">
    <source>
        <dbReference type="ARBA" id="ARBA00023204"/>
    </source>
</evidence>
<keyword evidence="6" id="KW-0238">DNA-binding</keyword>
<evidence type="ECO:0000256" key="3">
    <source>
        <dbReference type="ARBA" id="ARBA00022801"/>
    </source>
</evidence>
<dbReference type="InterPro" id="IPR045562">
    <property type="entry name" value="RecG_dom3_C"/>
</dbReference>
<feature type="domain" description="Helicase C-terminal" evidence="10">
    <location>
        <begin position="453"/>
        <end position="612"/>
    </location>
</feature>
<accession>A0A9D2SDD3</accession>
<dbReference type="CDD" id="cd04488">
    <property type="entry name" value="RecG_wedge_OBF"/>
    <property type="match status" value="1"/>
</dbReference>
<dbReference type="InterPro" id="IPR014001">
    <property type="entry name" value="Helicase_ATP-bd"/>
</dbReference>
<dbReference type="PANTHER" id="PTHR47964">
    <property type="entry name" value="ATP-DEPENDENT DNA HELICASE HOMOLOG RECG, CHLOROPLASTIC"/>
    <property type="match status" value="1"/>
</dbReference>
<dbReference type="PROSITE" id="PS51194">
    <property type="entry name" value="HELICASE_CTER"/>
    <property type="match status" value="1"/>
</dbReference>
<evidence type="ECO:0000259" key="9">
    <source>
        <dbReference type="PROSITE" id="PS51192"/>
    </source>
</evidence>
<dbReference type="Gene3D" id="2.40.50.140">
    <property type="entry name" value="Nucleic acid-binding proteins"/>
    <property type="match status" value="1"/>
</dbReference>
<evidence type="ECO:0000256" key="5">
    <source>
        <dbReference type="ARBA" id="ARBA00022840"/>
    </source>
</evidence>
<name>A0A9D2SDD3_9FIRM</name>
<dbReference type="Proteomes" id="UP000886883">
    <property type="component" value="Unassembled WGS sequence"/>
</dbReference>
<keyword evidence="5" id="KW-0067">ATP-binding</keyword>
<dbReference type="GO" id="GO:0003677">
    <property type="term" value="F:DNA binding"/>
    <property type="evidence" value="ECO:0007669"/>
    <property type="project" value="UniProtKB-KW"/>
</dbReference>
<dbReference type="PANTHER" id="PTHR47964:SF1">
    <property type="entry name" value="ATP-DEPENDENT DNA HELICASE HOMOLOG RECG, CHLOROPLASTIC"/>
    <property type="match status" value="1"/>
</dbReference>
<dbReference type="InterPro" id="IPR012340">
    <property type="entry name" value="NA-bd_OB-fold"/>
</dbReference>
<dbReference type="SUPFAM" id="SSF52540">
    <property type="entry name" value="P-loop containing nucleoside triphosphate hydrolases"/>
    <property type="match status" value="2"/>
</dbReference>
<feature type="domain" description="Helicase ATP-binding" evidence="9">
    <location>
        <begin position="271"/>
        <end position="434"/>
    </location>
</feature>
<dbReference type="PROSITE" id="PS51192">
    <property type="entry name" value="HELICASE_ATP_BIND_1"/>
    <property type="match status" value="1"/>
</dbReference>
<dbReference type="InterPro" id="IPR033454">
    <property type="entry name" value="RecG_wedge"/>
</dbReference>
<dbReference type="InterPro" id="IPR001650">
    <property type="entry name" value="Helicase_C-like"/>
</dbReference>
<dbReference type="GO" id="GO:0003678">
    <property type="term" value="F:DNA helicase activity"/>
    <property type="evidence" value="ECO:0007669"/>
    <property type="project" value="TreeGrafter"/>
</dbReference>
<evidence type="ECO:0000256" key="2">
    <source>
        <dbReference type="ARBA" id="ARBA00022763"/>
    </source>
</evidence>
<dbReference type="GO" id="GO:0016787">
    <property type="term" value="F:hydrolase activity"/>
    <property type="evidence" value="ECO:0007669"/>
    <property type="project" value="UniProtKB-KW"/>
</dbReference>
<dbReference type="NCBIfam" id="NF008168">
    <property type="entry name" value="PRK10917.2-2"/>
    <property type="match status" value="1"/>
</dbReference>
<dbReference type="Pfam" id="PF19833">
    <property type="entry name" value="RecG_dom3_C"/>
    <property type="match status" value="1"/>
</dbReference>
<evidence type="ECO:0000256" key="4">
    <source>
        <dbReference type="ARBA" id="ARBA00022806"/>
    </source>
</evidence>
<dbReference type="AlphaFoldDB" id="A0A9D2SDD3"/>
<evidence type="ECO:0000313" key="11">
    <source>
        <dbReference type="EMBL" id="HJB90517.1"/>
    </source>
</evidence>
<comment type="caution">
    <text evidence="11">The sequence shown here is derived from an EMBL/GenBank/DDBJ whole genome shotgun (WGS) entry which is preliminary data.</text>
</comment>
<evidence type="ECO:0000256" key="8">
    <source>
        <dbReference type="ARBA" id="ARBA00049819"/>
    </source>
</evidence>
<evidence type="ECO:0000256" key="6">
    <source>
        <dbReference type="ARBA" id="ARBA00023125"/>
    </source>
</evidence>
<organism evidence="11 12">
    <name type="scientific">Candidatus Eisenbergiella merdigallinarum</name>
    <dbReference type="NCBI Taxonomy" id="2838552"/>
    <lineage>
        <taxon>Bacteria</taxon>
        <taxon>Bacillati</taxon>
        <taxon>Bacillota</taxon>
        <taxon>Clostridia</taxon>
        <taxon>Lachnospirales</taxon>
        <taxon>Lachnospiraceae</taxon>
        <taxon>Eisenbergiella</taxon>
    </lineage>
</organism>
<evidence type="ECO:0000259" key="10">
    <source>
        <dbReference type="PROSITE" id="PS51194"/>
    </source>
</evidence>
<dbReference type="InterPro" id="IPR011545">
    <property type="entry name" value="DEAD/DEAH_box_helicase_dom"/>
</dbReference>
<keyword evidence="7" id="KW-0234">DNA repair</keyword>
<dbReference type="Gene3D" id="3.40.50.300">
    <property type="entry name" value="P-loop containing nucleotide triphosphate hydrolases"/>
    <property type="match status" value="2"/>
</dbReference>